<dbReference type="Pfam" id="PF03279">
    <property type="entry name" value="Lip_A_acyltrans"/>
    <property type="match status" value="1"/>
</dbReference>
<dbReference type="InterPro" id="IPR004960">
    <property type="entry name" value="LipA_acyltrans"/>
</dbReference>
<dbReference type="GO" id="GO:0009247">
    <property type="term" value="P:glycolipid biosynthetic process"/>
    <property type="evidence" value="ECO:0007669"/>
    <property type="project" value="UniProtKB-ARBA"/>
</dbReference>
<keyword evidence="6 7" id="KW-0012">Acyltransferase</keyword>
<keyword evidence="8" id="KW-1185">Reference proteome</keyword>
<keyword evidence="2" id="KW-1003">Cell membrane</keyword>
<keyword evidence="4 7" id="KW-0808">Transferase</keyword>
<protein>
    <submittedName>
        <fullName evidence="7">Lipid A biosynthesis lauroyl acyltransferase</fullName>
    </submittedName>
</protein>
<dbReference type="EMBL" id="CP042913">
    <property type="protein sequence ID" value="QEG35856.1"/>
    <property type="molecule type" value="Genomic_DNA"/>
</dbReference>
<dbReference type="PANTHER" id="PTHR30606:SF10">
    <property type="entry name" value="PHOSPHATIDYLINOSITOL MANNOSIDE ACYLTRANSFERASE"/>
    <property type="match status" value="1"/>
</dbReference>
<reference evidence="7 8" key="1">
    <citation type="submission" date="2019-08" db="EMBL/GenBank/DDBJ databases">
        <title>Deep-cultivation of Planctomycetes and their phenomic and genomic characterization uncovers novel biology.</title>
        <authorList>
            <person name="Wiegand S."/>
            <person name="Jogler M."/>
            <person name="Boedeker C."/>
            <person name="Pinto D."/>
            <person name="Vollmers J."/>
            <person name="Rivas-Marin E."/>
            <person name="Kohn T."/>
            <person name="Peeters S.H."/>
            <person name="Heuer A."/>
            <person name="Rast P."/>
            <person name="Oberbeckmann S."/>
            <person name="Bunk B."/>
            <person name="Jeske O."/>
            <person name="Meyerdierks A."/>
            <person name="Storesund J.E."/>
            <person name="Kallscheuer N."/>
            <person name="Luecker S."/>
            <person name="Lage O.M."/>
            <person name="Pohl T."/>
            <person name="Merkel B.J."/>
            <person name="Hornburger P."/>
            <person name="Mueller R.-W."/>
            <person name="Bruemmer F."/>
            <person name="Labrenz M."/>
            <person name="Spormann A.M."/>
            <person name="Op den Camp H."/>
            <person name="Overmann J."/>
            <person name="Amann R."/>
            <person name="Jetten M.S.M."/>
            <person name="Mascher T."/>
            <person name="Medema M.H."/>
            <person name="Devos D.P."/>
            <person name="Kaster A.-K."/>
            <person name="Ovreas L."/>
            <person name="Rohde M."/>
            <person name="Galperin M.Y."/>
            <person name="Jogler C."/>
        </authorList>
    </citation>
    <scope>NUCLEOTIDE SEQUENCE [LARGE SCALE GENOMIC DNA]</scope>
    <source>
        <strain evidence="7 8">Pr1d</strain>
    </source>
</reference>
<dbReference type="CDD" id="cd07984">
    <property type="entry name" value="LPLAT_LABLAT-like"/>
    <property type="match status" value="1"/>
</dbReference>
<dbReference type="PANTHER" id="PTHR30606">
    <property type="entry name" value="LIPID A BIOSYNTHESIS LAUROYL ACYLTRANSFERASE"/>
    <property type="match status" value="1"/>
</dbReference>
<dbReference type="Proteomes" id="UP000323917">
    <property type="component" value="Chromosome"/>
</dbReference>
<accession>A0A5B9QG00</accession>
<keyword evidence="5" id="KW-0472">Membrane</keyword>
<dbReference type="AlphaFoldDB" id="A0A5B9QG00"/>
<evidence type="ECO:0000256" key="2">
    <source>
        <dbReference type="ARBA" id="ARBA00022475"/>
    </source>
</evidence>
<evidence type="ECO:0000256" key="6">
    <source>
        <dbReference type="ARBA" id="ARBA00023315"/>
    </source>
</evidence>
<evidence type="ECO:0000256" key="5">
    <source>
        <dbReference type="ARBA" id="ARBA00023136"/>
    </source>
</evidence>
<evidence type="ECO:0000256" key="4">
    <source>
        <dbReference type="ARBA" id="ARBA00022679"/>
    </source>
</evidence>
<dbReference type="GO" id="GO:0005886">
    <property type="term" value="C:plasma membrane"/>
    <property type="evidence" value="ECO:0007669"/>
    <property type="project" value="UniProtKB-SubCell"/>
</dbReference>
<evidence type="ECO:0000313" key="7">
    <source>
        <dbReference type="EMBL" id="QEG35856.1"/>
    </source>
</evidence>
<keyword evidence="3" id="KW-0997">Cell inner membrane</keyword>
<sequence length="315" mass="35949">MDNESLMLSTSFEKAKYSLAAFALNFVTVSLRILPLKVLDHFSYGISAVLWSTNKRRRAITLKNLRSILALSDESSIRVGKRSFYSNILVIIESICMHRLLRRSYKSTRMDVSDEAQRLIHKCQSGEIPLTIAISSHYGVWEYVGAWLASVVSPTKTIVASKLPKNRVVADHLKNIRTEYGLHLFDKKEVTREVLNAHKGSLPPHLCMLLCDQHEGNGLKVPFLGKKCCTTNVPARLIHKYKLPALIGIARREKLGSYYISIDVLPLSGLELLYDSEAYKEITLRINTILSSYIREAPSQWIWMHRRWRECCGED</sequence>
<comment type="subcellular location">
    <subcellularLocation>
        <location evidence="1">Cell inner membrane</location>
    </subcellularLocation>
</comment>
<evidence type="ECO:0000256" key="3">
    <source>
        <dbReference type="ARBA" id="ARBA00022519"/>
    </source>
</evidence>
<name>A0A5B9QG00_9BACT</name>
<dbReference type="GO" id="GO:0016746">
    <property type="term" value="F:acyltransferase activity"/>
    <property type="evidence" value="ECO:0007669"/>
    <property type="project" value="UniProtKB-KW"/>
</dbReference>
<gene>
    <name evidence="7" type="ORF">Pr1d_31620</name>
</gene>
<dbReference type="OrthoDB" id="9801955at2"/>
<dbReference type="RefSeq" id="WP_148074307.1">
    <property type="nucleotide sequence ID" value="NZ_CP042913.1"/>
</dbReference>
<proteinExistence type="predicted"/>
<organism evidence="7 8">
    <name type="scientific">Bythopirellula goksoeyrii</name>
    <dbReference type="NCBI Taxonomy" id="1400387"/>
    <lineage>
        <taxon>Bacteria</taxon>
        <taxon>Pseudomonadati</taxon>
        <taxon>Planctomycetota</taxon>
        <taxon>Planctomycetia</taxon>
        <taxon>Pirellulales</taxon>
        <taxon>Lacipirellulaceae</taxon>
        <taxon>Bythopirellula</taxon>
    </lineage>
</organism>
<evidence type="ECO:0000313" key="8">
    <source>
        <dbReference type="Proteomes" id="UP000323917"/>
    </source>
</evidence>
<dbReference type="KEGG" id="bgok:Pr1d_31620"/>
<evidence type="ECO:0000256" key="1">
    <source>
        <dbReference type="ARBA" id="ARBA00004533"/>
    </source>
</evidence>